<dbReference type="InterPro" id="IPR052895">
    <property type="entry name" value="HetReg/Transcr_Mod"/>
</dbReference>
<gene>
    <name evidence="2" type="ORF">E8E12_008758</name>
</gene>
<protein>
    <recommendedName>
        <fullName evidence="1">Heterokaryon incompatibility domain-containing protein</fullName>
    </recommendedName>
</protein>
<organism evidence="2 3">
    <name type="scientific">Didymella heteroderae</name>
    <dbReference type="NCBI Taxonomy" id="1769908"/>
    <lineage>
        <taxon>Eukaryota</taxon>
        <taxon>Fungi</taxon>
        <taxon>Dikarya</taxon>
        <taxon>Ascomycota</taxon>
        <taxon>Pezizomycotina</taxon>
        <taxon>Dothideomycetes</taxon>
        <taxon>Pleosporomycetidae</taxon>
        <taxon>Pleosporales</taxon>
        <taxon>Pleosporineae</taxon>
        <taxon>Didymellaceae</taxon>
        <taxon>Didymella</taxon>
    </lineage>
</organism>
<feature type="domain" description="Heterokaryon incompatibility" evidence="1">
    <location>
        <begin position="47"/>
        <end position="196"/>
    </location>
</feature>
<dbReference type="Proteomes" id="UP000758155">
    <property type="component" value="Unassembled WGS sequence"/>
</dbReference>
<dbReference type="Pfam" id="PF06985">
    <property type="entry name" value="HET"/>
    <property type="match status" value="1"/>
</dbReference>
<proteinExistence type="predicted"/>
<keyword evidence="3" id="KW-1185">Reference proteome</keyword>
<evidence type="ECO:0000313" key="3">
    <source>
        <dbReference type="Proteomes" id="UP000758155"/>
    </source>
</evidence>
<dbReference type="OrthoDB" id="194358at2759"/>
<evidence type="ECO:0000259" key="1">
    <source>
        <dbReference type="Pfam" id="PF06985"/>
    </source>
</evidence>
<name>A0A9P4WQA2_9PLEO</name>
<dbReference type="InterPro" id="IPR010730">
    <property type="entry name" value="HET"/>
</dbReference>
<accession>A0A9P4WQA2</accession>
<comment type="caution">
    <text evidence="2">The sequence shown here is derived from an EMBL/GenBank/DDBJ whole genome shotgun (WGS) entry which is preliminary data.</text>
</comment>
<dbReference type="PANTHER" id="PTHR24148">
    <property type="entry name" value="ANKYRIN REPEAT DOMAIN-CONTAINING PROTEIN 39 HOMOLOG-RELATED"/>
    <property type="match status" value="1"/>
</dbReference>
<dbReference type="EMBL" id="SWKV01000031">
    <property type="protein sequence ID" value="KAF3039407.1"/>
    <property type="molecule type" value="Genomic_DNA"/>
</dbReference>
<dbReference type="PANTHER" id="PTHR24148:SF64">
    <property type="entry name" value="HETEROKARYON INCOMPATIBILITY DOMAIN-CONTAINING PROTEIN"/>
    <property type="match status" value="1"/>
</dbReference>
<evidence type="ECO:0000313" key="2">
    <source>
        <dbReference type="EMBL" id="KAF3039407.1"/>
    </source>
</evidence>
<sequence>MSPPSSGFQYTPLTQPKQEIRLVQIVPGSGSIELTLDTYEISEDLNYVALSYEWASEEDPEEISVNGAALQLRQNLCAALLRVRSWHLQKLEDGLFDDPAPQFWIDAVCINQADVMERGHQVAMMGRIFRQASQTIAWLSTVPEPDGIELLGRAMSFMTKGLESRLHGPREIRKEETALRLFCAQSYFSRIWIVQEVLLARRLHFFCGPYACSWEDLVIFWKLKDHQGYIIAPSLWVDDLSLLSEELVDAKERFGHDLDHASLQINPVKLLEVARHRHCADFRDRVYAFLGLLQQALQPVSFEIDYQSSLEVLMIRTATWASLSSPQSNDGKITDSIVEAFRRESKQVENLGWVTWYWKIMQILHCLDAKIIGGFHRIQGIEPPRNRSLTIQLLSWILGAYGINLVETSDPSVDNSQELKQYTETAVVPDIDKRQRKFTTIWELRNPSSLSYCIMLETVPWPPYMTPDEYNVTEHESQKCRELLRTHNANFEELLKLQDRVLASPREIVREIGKSDLMCLPEQVEIAVAANLLARQFTAFWNDAGRNADLGRFSENFSMQGDPKSSDLTTFLSNSLFSKYRVEVREGHDDDDSSPPTGMLQSVEVYIYDNLGSNEDLMLAPVTK</sequence>
<dbReference type="AlphaFoldDB" id="A0A9P4WQA2"/>
<reference evidence="2" key="1">
    <citation type="submission" date="2019-04" db="EMBL/GenBank/DDBJ databases">
        <title>Sequencing of skin fungus with MAO and IRED activity.</title>
        <authorList>
            <person name="Marsaioli A.J."/>
            <person name="Bonatto J.M.C."/>
            <person name="Reis Junior O."/>
        </authorList>
    </citation>
    <scope>NUCLEOTIDE SEQUENCE</scope>
    <source>
        <strain evidence="2">28M1</strain>
    </source>
</reference>